<dbReference type="Proteomes" id="UP001162164">
    <property type="component" value="Unassembled WGS sequence"/>
</dbReference>
<reference evidence="1" key="1">
    <citation type="journal article" date="2023" name="Insect Mol. Biol.">
        <title>Genome sequencing provides insights into the evolution of gene families encoding plant cell wall-degrading enzymes in longhorned beetles.</title>
        <authorList>
            <person name="Shin N.R."/>
            <person name="Okamura Y."/>
            <person name="Kirsch R."/>
            <person name="Pauchet Y."/>
        </authorList>
    </citation>
    <scope>NUCLEOTIDE SEQUENCE</scope>
    <source>
        <strain evidence="1">MMC_N1</strain>
    </source>
</reference>
<protein>
    <submittedName>
        <fullName evidence="1">Uncharacterized protein</fullName>
    </submittedName>
</protein>
<gene>
    <name evidence="1" type="ORF">NQ317_004242</name>
</gene>
<comment type="caution">
    <text evidence="1">The sequence shown here is derived from an EMBL/GenBank/DDBJ whole genome shotgun (WGS) entry which is preliminary data.</text>
</comment>
<sequence>MDVEFAINNSYCRSIGTSPSKLLFGVSQRDPNDELRNYIELENDKSNRDLNTLRDEAKLQMKNLMMIEVDLIVSLAEL</sequence>
<evidence type="ECO:0000313" key="1">
    <source>
        <dbReference type="EMBL" id="KAJ8983604.1"/>
    </source>
</evidence>
<keyword evidence="2" id="KW-1185">Reference proteome</keyword>
<evidence type="ECO:0000313" key="2">
    <source>
        <dbReference type="Proteomes" id="UP001162164"/>
    </source>
</evidence>
<name>A0ABQ9K149_9CUCU</name>
<organism evidence="1 2">
    <name type="scientific">Molorchus minor</name>
    <dbReference type="NCBI Taxonomy" id="1323400"/>
    <lineage>
        <taxon>Eukaryota</taxon>
        <taxon>Metazoa</taxon>
        <taxon>Ecdysozoa</taxon>
        <taxon>Arthropoda</taxon>
        <taxon>Hexapoda</taxon>
        <taxon>Insecta</taxon>
        <taxon>Pterygota</taxon>
        <taxon>Neoptera</taxon>
        <taxon>Endopterygota</taxon>
        <taxon>Coleoptera</taxon>
        <taxon>Polyphaga</taxon>
        <taxon>Cucujiformia</taxon>
        <taxon>Chrysomeloidea</taxon>
        <taxon>Cerambycidae</taxon>
        <taxon>Lamiinae</taxon>
        <taxon>Monochamini</taxon>
        <taxon>Molorchus</taxon>
    </lineage>
</organism>
<accession>A0ABQ9K149</accession>
<dbReference type="EMBL" id="JAPWTJ010000068">
    <property type="protein sequence ID" value="KAJ8983604.1"/>
    <property type="molecule type" value="Genomic_DNA"/>
</dbReference>
<proteinExistence type="predicted"/>